<feature type="domain" description="Class II Histidinyl-tRNA synthetase (HisRS)-like catalytic core" evidence="10">
    <location>
        <begin position="10"/>
        <end position="317"/>
    </location>
</feature>
<dbReference type="Gene3D" id="3.30.930.10">
    <property type="entry name" value="Bira Bifunctional Protein, Domain 2"/>
    <property type="match status" value="1"/>
</dbReference>
<dbReference type="RefSeq" id="WP_227182114.1">
    <property type="nucleotide sequence ID" value="NZ_JAJBZT010000014.1"/>
</dbReference>
<accession>A0ABS8DAY0</accession>
<comment type="subcellular location">
    <subcellularLocation>
        <location evidence="1 9">Cytoplasm</location>
    </subcellularLocation>
</comment>
<evidence type="ECO:0000256" key="9">
    <source>
        <dbReference type="HAMAP-Rule" id="MF_00125"/>
    </source>
</evidence>
<keyword evidence="11" id="KW-0808">Transferase</keyword>
<comment type="caution">
    <text evidence="11">The sequence shown here is derived from an EMBL/GenBank/DDBJ whole genome shotgun (WGS) entry which is preliminary data.</text>
</comment>
<comment type="subunit">
    <text evidence="4 9">Heteromultimer composed of HisG and HisZ subunits.</text>
</comment>
<name>A0ABS8DAY0_9NEIS</name>
<dbReference type="HAMAP" id="MF_00125">
    <property type="entry name" value="HisZ"/>
    <property type="match status" value="1"/>
</dbReference>
<comment type="miscellaneous">
    <text evidence="9">This function is generally fulfilled by the C-terminal part of HisG, which is missing in some bacteria such as this one.</text>
</comment>
<dbReference type="PANTHER" id="PTHR43707:SF1">
    <property type="entry name" value="HISTIDINE--TRNA LIGASE, MITOCHONDRIAL-RELATED"/>
    <property type="match status" value="1"/>
</dbReference>
<keyword evidence="9" id="KW-0028">Amino-acid biosynthesis</keyword>
<comment type="function">
    <text evidence="8 9">Required for the first step of histidine biosynthesis. May allow the feedback regulation of ATP phosphoribosyltransferase activity by histidine.</text>
</comment>
<evidence type="ECO:0000256" key="1">
    <source>
        <dbReference type="ARBA" id="ARBA00004496"/>
    </source>
</evidence>
<gene>
    <name evidence="9" type="primary">hisZ</name>
    <name evidence="11" type="ORF">LIN78_17180</name>
</gene>
<keyword evidence="12" id="KW-1185">Reference proteome</keyword>
<evidence type="ECO:0000256" key="3">
    <source>
        <dbReference type="ARBA" id="ARBA00005539"/>
    </source>
</evidence>
<dbReference type="NCBIfam" id="TIGR00443">
    <property type="entry name" value="hisZ_biosyn_reg"/>
    <property type="match status" value="1"/>
</dbReference>
<dbReference type="SUPFAM" id="SSF55681">
    <property type="entry name" value="Class II aaRS and biotin synthetases"/>
    <property type="match status" value="1"/>
</dbReference>
<evidence type="ECO:0000313" key="11">
    <source>
        <dbReference type="EMBL" id="MCB6185282.1"/>
    </source>
</evidence>
<dbReference type="InterPro" id="IPR004517">
    <property type="entry name" value="HisZ"/>
</dbReference>
<organism evidence="11 12">
    <name type="scientific">Leeia speluncae</name>
    <dbReference type="NCBI Taxonomy" id="2884804"/>
    <lineage>
        <taxon>Bacteria</taxon>
        <taxon>Pseudomonadati</taxon>
        <taxon>Pseudomonadota</taxon>
        <taxon>Betaproteobacteria</taxon>
        <taxon>Neisseriales</taxon>
        <taxon>Leeiaceae</taxon>
        <taxon>Leeia</taxon>
    </lineage>
</organism>
<evidence type="ECO:0000256" key="4">
    <source>
        <dbReference type="ARBA" id="ARBA00011496"/>
    </source>
</evidence>
<evidence type="ECO:0000313" key="12">
    <source>
        <dbReference type="Proteomes" id="UP001165395"/>
    </source>
</evidence>
<comment type="similarity">
    <text evidence="3 9">Belongs to the class-II aminoacyl-tRNA synthetase family. HisZ subfamily.</text>
</comment>
<sequence length="384" mass="42255">MNNRWLLPEYIEDVLPEAAWQVEDVRAKLLSLFKSYGYELVIPPHVEYIESLTGIEGDDLNLKTFKLVDQITGRQLGLRADMTPQVARIDAHLLNRMDVTRLCYAGHVVHTLPAGHFSTREPLQVGAEIYGSKNLTADIEIIELMSSALKVAGISEMNVDIGHVGIFRTICELAKASPQIVDQLFTALQTKDLPSIAELTINWEESLKVAVLALPSLFGEAESVLATARLKLPTVPAIQDALETIERVCVHLATIGVRCSVELGELRTGFYHNGLVFTAFAKGWSNPVARGGRYDNIGQQFGRARAATGFSIDLRDILRGLSTPSGKMSILAPDSQEPELRELIAKLRESGEIVRVDISGGSSDELAWDRKIVKSVNGWEVVSK</sequence>
<protein>
    <recommendedName>
        <fullName evidence="5 9">ATP phosphoribosyltransferase regulatory subunit</fullName>
    </recommendedName>
</protein>
<dbReference type="EMBL" id="JAJBZT010000014">
    <property type="protein sequence ID" value="MCB6185282.1"/>
    <property type="molecule type" value="Genomic_DNA"/>
</dbReference>
<dbReference type="NCBIfam" id="NF008935">
    <property type="entry name" value="PRK12292.1-1"/>
    <property type="match status" value="1"/>
</dbReference>
<evidence type="ECO:0000256" key="5">
    <source>
        <dbReference type="ARBA" id="ARBA00020397"/>
    </source>
</evidence>
<comment type="pathway">
    <text evidence="2 9">Amino-acid biosynthesis; L-histidine biosynthesis; L-histidine from 5-phospho-alpha-D-ribose 1-diphosphate: step 1/9.</text>
</comment>
<dbReference type="Pfam" id="PF13393">
    <property type="entry name" value="tRNA-synt_His"/>
    <property type="match status" value="1"/>
</dbReference>
<evidence type="ECO:0000259" key="10">
    <source>
        <dbReference type="Pfam" id="PF13393"/>
    </source>
</evidence>
<proteinExistence type="inferred from homology"/>
<dbReference type="InterPro" id="IPR045864">
    <property type="entry name" value="aa-tRNA-synth_II/BPL/LPL"/>
</dbReference>
<evidence type="ECO:0000256" key="7">
    <source>
        <dbReference type="ARBA" id="ARBA00023102"/>
    </source>
</evidence>
<dbReference type="InterPro" id="IPR004516">
    <property type="entry name" value="HisRS/HisZ"/>
</dbReference>
<reference evidence="11" key="1">
    <citation type="submission" date="2021-10" db="EMBL/GenBank/DDBJ databases">
        <title>The complete genome sequence of Leeia sp. TBRC 13508.</title>
        <authorList>
            <person name="Charoenyingcharoen P."/>
            <person name="Yukphan P."/>
        </authorList>
    </citation>
    <scope>NUCLEOTIDE SEQUENCE</scope>
    <source>
        <strain evidence="11">TBRC 13508</strain>
    </source>
</reference>
<dbReference type="CDD" id="cd00773">
    <property type="entry name" value="HisRS-like_core"/>
    <property type="match status" value="1"/>
</dbReference>
<evidence type="ECO:0000256" key="8">
    <source>
        <dbReference type="ARBA" id="ARBA00025246"/>
    </source>
</evidence>
<dbReference type="InterPro" id="IPR041715">
    <property type="entry name" value="HisRS-like_core"/>
</dbReference>
<keyword evidence="6 9" id="KW-0963">Cytoplasm</keyword>
<evidence type="ECO:0000256" key="6">
    <source>
        <dbReference type="ARBA" id="ARBA00022490"/>
    </source>
</evidence>
<dbReference type="PIRSF" id="PIRSF001549">
    <property type="entry name" value="His-tRNA_synth"/>
    <property type="match status" value="1"/>
</dbReference>
<keyword evidence="11" id="KW-0328">Glycosyltransferase</keyword>
<dbReference type="PANTHER" id="PTHR43707">
    <property type="entry name" value="HISTIDYL-TRNA SYNTHETASE"/>
    <property type="match status" value="1"/>
</dbReference>
<dbReference type="Proteomes" id="UP001165395">
    <property type="component" value="Unassembled WGS sequence"/>
</dbReference>
<dbReference type="NCBIfam" id="NF009086">
    <property type="entry name" value="PRK12421.1"/>
    <property type="match status" value="1"/>
</dbReference>
<keyword evidence="7 9" id="KW-0368">Histidine biosynthesis</keyword>
<dbReference type="GO" id="GO:0016757">
    <property type="term" value="F:glycosyltransferase activity"/>
    <property type="evidence" value="ECO:0007669"/>
    <property type="project" value="UniProtKB-KW"/>
</dbReference>
<evidence type="ECO:0000256" key="2">
    <source>
        <dbReference type="ARBA" id="ARBA00004667"/>
    </source>
</evidence>